<organism evidence="2 3">
    <name type="scientific">Cryomyces antarcticus</name>
    <dbReference type="NCBI Taxonomy" id="329879"/>
    <lineage>
        <taxon>Eukaryota</taxon>
        <taxon>Fungi</taxon>
        <taxon>Dikarya</taxon>
        <taxon>Ascomycota</taxon>
        <taxon>Pezizomycotina</taxon>
        <taxon>Dothideomycetes</taxon>
        <taxon>Dothideomycetes incertae sedis</taxon>
        <taxon>Cryomyces</taxon>
    </lineage>
</organism>
<feature type="region of interest" description="Disordered" evidence="1">
    <location>
        <begin position="60"/>
        <end position="85"/>
    </location>
</feature>
<evidence type="ECO:0000313" key="2">
    <source>
        <dbReference type="EMBL" id="KAK5241479.1"/>
    </source>
</evidence>
<accession>A0ABR0LTZ6</accession>
<gene>
    <name evidence="2" type="ORF">LTR16_009340</name>
</gene>
<dbReference type="EMBL" id="JAVRRA010010625">
    <property type="protein sequence ID" value="KAK5241479.1"/>
    <property type="molecule type" value="Genomic_DNA"/>
</dbReference>
<feature type="compositionally biased region" description="Acidic residues" evidence="1">
    <location>
        <begin position="68"/>
        <end position="85"/>
    </location>
</feature>
<reference evidence="2 3" key="1">
    <citation type="submission" date="2023-08" db="EMBL/GenBank/DDBJ databases">
        <title>Black Yeasts Isolated from many extreme environments.</title>
        <authorList>
            <person name="Coleine C."/>
            <person name="Stajich J.E."/>
            <person name="Selbmann L."/>
        </authorList>
    </citation>
    <scope>NUCLEOTIDE SEQUENCE [LARGE SCALE GENOMIC DNA]</scope>
    <source>
        <strain evidence="2 3">CCFEE 536</strain>
    </source>
</reference>
<evidence type="ECO:0000256" key="1">
    <source>
        <dbReference type="SAM" id="MobiDB-lite"/>
    </source>
</evidence>
<sequence length="85" mass="9561">RVPALRVVLPPVHSFWIEAAKGVLLEKEVVKDVEEIKSIREFLSDLVEYDILNPMPAAARQAGATAAEAEDEEPEADEEQDPYEW</sequence>
<protein>
    <submittedName>
        <fullName evidence="2">Uncharacterized protein</fullName>
    </submittedName>
</protein>
<feature type="non-terminal residue" evidence="2">
    <location>
        <position position="1"/>
    </location>
</feature>
<dbReference type="Proteomes" id="UP001357485">
    <property type="component" value="Unassembled WGS sequence"/>
</dbReference>
<keyword evidence="3" id="KW-1185">Reference proteome</keyword>
<evidence type="ECO:0000313" key="3">
    <source>
        <dbReference type="Proteomes" id="UP001357485"/>
    </source>
</evidence>
<proteinExistence type="predicted"/>
<comment type="caution">
    <text evidence="2">The sequence shown here is derived from an EMBL/GenBank/DDBJ whole genome shotgun (WGS) entry which is preliminary data.</text>
</comment>
<name>A0ABR0LTZ6_9PEZI</name>